<dbReference type="PANTHER" id="PTHR12546">
    <property type="entry name" value="FER-1-LIKE"/>
    <property type="match status" value="1"/>
</dbReference>
<evidence type="ECO:0000256" key="2">
    <source>
        <dbReference type="ARBA" id="ARBA00022692"/>
    </source>
</evidence>
<feature type="compositionally biased region" description="Polar residues" evidence="8">
    <location>
        <begin position="707"/>
        <end position="717"/>
    </location>
</feature>
<evidence type="ECO:0000256" key="3">
    <source>
        <dbReference type="ARBA" id="ARBA00022737"/>
    </source>
</evidence>
<dbReference type="CDD" id="cd04011">
    <property type="entry name" value="C2B_Ferlin"/>
    <property type="match status" value="1"/>
</dbReference>
<feature type="domain" description="C2" evidence="9">
    <location>
        <begin position="938"/>
        <end position="1059"/>
    </location>
</feature>
<dbReference type="PROSITE" id="PS50004">
    <property type="entry name" value="C2"/>
    <property type="match status" value="5"/>
</dbReference>
<evidence type="ECO:0000256" key="1">
    <source>
        <dbReference type="ARBA" id="ARBA00004167"/>
    </source>
</evidence>
<feature type="domain" description="C2" evidence="9">
    <location>
        <begin position="498"/>
        <end position="619"/>
    </location>
</feature>
<dbReference type="InterPro" id="IPR037724">
    <property type="entry name" value="C2E_Ferlin"/>
</dbReference>
<dbReference type="PANTHER" id="PTHR12546:SF33">
    <property type="entry name" value="SPERM VESICLE FUSION PROTEIN FER-1"/>
    <property type="match status" value="1"/>
</dbReference>
<dbReference type="InterPro" id="IPR037721">
    <property type="entry name" value="Ferlin"/>
</dbReference>
<dbReference type="InterPro" id="IPR035892">
    <property type="entry name" value="C2_domain_sf"/>
</dbReference>
<keyword evidence="4" id="KW-0547">Nucleotide-binding</keyword>
<feature type="compositionally biased region" description="Acidic residues" evidence="8">
    <location>
        <begin position="177"/>
        <end position="188"/>
    </location>
</feature>
<feature type="domain" description="C2" evidence="9">
    <location>
        <begin position="17"/>
        <end position="139"/>
    </location>
</feature>
<dbReference type="SMART" id="SM01202">
    <property type="entry name" value="FerI"/>
    <property type="match status" value="1"/>
</dbReference>
<keyword evidence="5" id="KW-0067">ATP-binding</keyword>
<feature type="domain" description="C2" evidence="9">
    <location>
        <begin position="186"/>
        <end position="307"/>
    </location>
</feature>
<feature type="region of interest" description="Disordered" evidence="8">
    <location>
        <begin position="169"/>
        <end position="188"/>
    </location>
</feature>
<evidence type="ECO:0000259" key="9">
    <source>
        <dbReference type="PROSITE" id="PS50004"/>
    </source>
</evidence>
<keyword evidence="2" id="KW-0812">Transmembrane</keyword>
<dbReference type="Pfam" id="PF08433">
    <property type="entry name" value="KTI12"/>
    <property type="match status" value="1"/>
</dbReference>
<dbReference type="Proteomes" id="UP001146793">
    <property type="component" value="Unassembled WGS sequence"/>
</dbReference>
<dbReference type="GO" id="GO:0016020">
    <property type="term" value="C:membrane"/>
    <property type="evidence" value="ECO:0007669"/>
    <property type="project" value="UniProtKB-SubCell"/>
</dbReference>
<dbReference type="InterPro" id="IPR037720">
    <property type="entry name" value="C2B_Ferlin"/>
</dbReference>
<keyword evidence="7" id="KW-0472">Membrane</keyword>
<dbReference type="InterPro" id="IPR012968">
    <property type="entry name" value="FerIin_dom"/>
</dbReference>
<evidence type="ECO:0000256" key="4">
    <source>
        <dbReference type="ARBA" id="ARBA00022741"/>
    </source>
</evidence>
<feature type="region of interest" description="Disordered" evidence="8">
    <location>
        <begin position="696"/>
        <end position="717"/>
    </location>
</feature>
<dbReference type="Pfam" id="PF08151">
    <property type="entry name" value="FerI"/>
    <property type="match status" value="1"/>
</dbReference>
<proteinExistence type="predicted"/>
<protein>
    <submittedName>
        <fullName evidence="10">C2 calcium-dependent membrane targeting</fullName>
    </submittedName>
</protein>
<comment type="subcellular location">
    <subcellularLocation>
        <location evidence="1">Membrane</location>
        <topology evidence="1">Single-pass membrane protein</topology>
    </subcellularLocation>
</comment>
<dbReference type="Pfam" id="PF00168">
    <property type="entry name" value="C2"/>
    <property type="match status" value="7"/>
</dbReference>
<evidence type="ECO:0000313" key="10">
    <source>
        <dbReference type="EMBL" id="KAJ3424631.1"/>
    </source>
</evidence>
<dbReference type="SUPFAM" id="SSF52540">
    <property type="entry name" value="P-loop containing nucleoside triphosphate hydrolases"/>
    <property type="match status" value="1"/>
</dbReference>
<dbReference type="Gene3D" id="3.40.50.300">
    <property type="entry name" value="P-loop containing nucleotide triphosphate hydrolases"/>
    <property type="match status" value="1"/>
</dbReference>
<dbReference type="InterPro" id="IPR000008">
    <property type="entry name" value="C2_dom"/>
</dbReference>
<evidence type="ECO:0000256" key="8">
    <source>
        <dbReference type="SAM" id="MobiDB-lite"/>
    </source>
</evidence>
<keyword evidence="3" id="KW-0677">Repeat</keyword>
<dbReference type="CDD" id="cd04037">
    <property type="entry name" value="C2E_Ferlin"/>
    <property type="match status" value="1"/>
</dbReference>
<accession>A0AAV7Y7V7</accession>
<dbReference type="Gene3D" id="2.60.40.150">
    <property type="entry name" value="C2 domain"/>
    <property type="match status" value="5"/>
</dbReference>
<organism evidence="10 11">
    <name type="scientific">Anaeramoeba flamelloides</name>
    <dbReference type="NCBI Taxonomy" id="1746091"/>
    <lineage>
        <taxon>Eukaryota</taxon>
        <taxon>Metamonada</taxon>
        <taxon>Anaeramoebidae</taxon>
        <taxon>Anaeramoeba</taxon>
    </lineage>
</organism>
<feature type="domain" description="C2" evidence="9">
    <location>
        <begin position="1091"/>
        <end position="1210"/>
    </location>
</feature>
<reference evidence="10" key="1">
    <citation type="submission" date="2022-08" db="EMBL/GenBank/DDBJ databases">
        <title>Novel sulphate-reducing endosymbionts in the free-living metamonad Anaeramoeba.</title>
        <authorList>
            <person name="Jerlstrom-Hultqvist J."/>
            <person name="Cepicka I."/>
            <person name="Gallot-Lavallee L."/>
            <person name="Salas-Leiva D."/>
            <person name="Curtis B.A."/>
            <person name="Zahonova K."/>
            <person name="Pipaliya S."/>
            <person name="Dacks J."/>
            <person name="Roger A.J."/>
        </authorList>
    </citation>
    <scope>NUCLEOTIDE SEQUENCE</scope>
    <source>
        <strain evidence="10">Busselton2</strain>
    </source>
</reference>
<evidence type="ECO:0000256" key="6">
    <source>
        <dbReference type="ARBA" id="ARBA00022989"/>
    </source>
</evidence>
<comment type="caution">
    <text evidence="10">The sequence shown here is derived from an EMBL/GenBank/DDBJ whole genome shotgun (WGS) entry which is preliminary data.</text>
</comment>
<name>A0AAV7Y7V7_9EUKA</name>
<feature type="compositionally biased region" description="Basic residues" evidence="8">
    <location>
        <begin position="696"/>
        <end position="706"/>
    </location>
</feature>
<evidence type="ECO:0000313" key="11">
    <source>
        <dbReference type="Proteomes" id="UP001146793"/>
    </source>
</evidence>
<keyword evidence="6" id="KW-1133">Transmembrane helix</keyword>
<dbReference type="SUPFAM" id="SSF49562">
    <property type="entry name" value="C2 domain (Calcium/lipid-binding domain, CaLB)"/>
    <property type="match status" value="5"/>
</dbReference>
<dbReference type="EMBL" id="JANTQA010000072">
    <property type="protein sequence ID" value="KAJ3424631.1"/>
    <property type="molecule type" value="Genomic_DNA"/>
</dbReference>
<dbReference type="InterPro" id="IPR027417">
    <property type="entry name" value="P-loop_NTPase"/>
</dbReference>
<dbReference type="InterPro" id="IPR013641">
    <property type="entry name" value="KTI12/PSTK"/>
</dbReference>
<dbReference type="GO" id="GO:0005524">
    <property type="term" value="F:ATP binding"/>
    <property type="evidence" value="ECO:0007669"/>
    <property type="project" value="UniProtKB-KW"/>
</dbReference>
<evidence type="ECO:0000256" key="5">
    <source>
        <dbReference type="ARBA" id="ARBA00022840"/>
    </source>
</evidence>
<sequence length="1415" mass="162803">MSRQENYGSKQVKGNELMGGLKIDPKFFDGKGRADFQVRVHVIEARELKGKGKNGLSDPLVQISIDGQKQHTKVFKNTSSCTFDHLFFYDFKWKPQDFMKHKVLVQVMDSNTVKRNVLIGQYELDAAYVYGESDHEIWHKWLLLTDTDSSEGSQGYLKVSVIVLAPGDQEKTHQSDGIDDEEGDEDSEDLQSMILKPPNIDTQGYHLNVFCYRAEHLPKMDAFGKADPFFEVRFGGNKPIRTSVKKKNLNPVWNEVLRVPVFTPTLSNIIDLKLFDWEKKSKSNDLISSTYFRFTDIQLEEMAPRWINFYGPPKTSVGTMFKKGQTEETVYKGRALVAINAEIEDSPKLGMGPTQSGKLPATDAYVFRLDLFEGTEFNASGMTSAFVELSIGPYELRSKRHRIKKGAVSWWEAVPEKVFTLPKDKSQCPDLFLNVYSKSKVAKRSRLGFIRIPFSECVGFGHKPTWGSLIPDKKSSAYVEGKVPGFIAYRLDIGQKRQADQVKRQKMIEQKLKNYELRMHIYQGRNLPPADKNGLSDPYCRIRIGKYSAKCKTIQETLNPTWFETVTMPVELPDPISYAPNVSVLCYDWDAASSDDLLGRFDIKTVEIGQRFPPSPKWHKLYMDNPEITFGEVLASFQLVPYEERKNFPIPQLVPEYKDCIVEISAVGVRSLLPYKMRKISKPAIEFDLCHSKMKKKEKKKMRHRTQPSNTPIGSSSNHLETFRIPVKLPLNHLFATSVNIRVYDHGKMGNPLVGAGAIPLGTFLPWADVPFVAQNIPPKVDKIPGAIEEMDLTDDEDENKMEKVKIIADEIPTNIEDVNEIIIDHFSFETEHNEMGFVGIRTIPEVRETFLEEFVDSDEEEYVGFKDPKEGRNKTNYELEHELKELPFYEWELTRGKVRGLSAFEKMFQDKSRNPNTVRSVGKFKGKIKVYDTPNMEDLDEPDNLQELFKPTKMVVRVYVLRGMQLVPKDSNGLSDPYIVVSNGKKKENIINDRENYQKETLRPNFYKCFELPCIIPGNSELKVQVFDWDRFSSDDLIGETIIDLENRWFSQEWQDMNPKPVEYRTLWAPTSSNPQGKLEMWIEIMTEEQAAQTPQTVLEAPKPLPYELRVIAWNTKDVVFMDKNMSDIFVTCQMNDGKKQSSDIHWRSKDGTGAFNWRYIFPVELPARVPRIKFQLWDKDILTPNDSIGEANINLKGLFKRAEKRKTSQTIKQQWISLLHPNHEDEERGKIEVSIEILPESEARAKPAGLGRKDPNENPHLEDPVRPFSSFAPWRLDKYFKIGWVNRALSGNTLVIADGINGIKGFRYELYCSARELGTTFCLLYCTTSSDLVREWNNTREEEAKYSSEILDDLIQKFEKPDTENYWDRPLIPIDPNSDLDLDQIEKIAIQGRKLRARQATKIHIKRKSNILF</sequence>
<evidence type="ECO:0000256" key="7">
    <source>
        <dbReference type="ARBA" id="ARBA00023136"/>
    </source>
</evidence>
<gene>
    <name evidence="10" type="ORF">M0812_29354</name>
</gene>
<dbReference type="SMART" id="SM00239">
    <property type="entry name" value="C2"/>
    <property type="match status" value="6"/>
</dbReference>
<dbReference type="GO" id="GO:0007009">
    <property type="term" value="P:plasma membrane organization"/>
    <property type="evidence" value="ECO:0007669"/>
    <property type="project" value="TreeGrafter"/>
</dbReference>